<dbReference type="InterPro" id="IPR035986">
    <property type="entry name" value="PKD_dom_sf"/>
</dbReference>
<reference evidence="2 3" key="1">
    <citation type="submission" date="2024-04" db="EMBL/GenBank/DDBJ databases">
        <authorList>
            <person name="Rising A."/>
            <person name="Reimegard J."/>
            <person name="Sonavane S."/>
            <person name="Akerstrom W."/>
            <person name="Nylinder S."/>
            <person name="Hedman E."/>
            <person name="Kallberg Y."/>
        </authorList>
    </citation>
    <scope>NUCLEOTIDE SEQUENCE [LARGE SCALE GENOMIC DNA]</scope>
</reference>
<accession>A0AAV2BAX2</accession>
<keyword evidence="3" id="KW-1185">Reference proteome</keyword>
<dbReference type="EMBL" id="CAXIEN010000312">
    <property type="protein sequence ID" value="CAL1292784.1"/>
    <property type="molecule type" value="Genomic_DNA"/>
</dbReference>
<dbReference type="InterPro" id="IPR000601">
    <property type="entry name" value="PKD_dom"/>
</dbReference>
<evidence type="ECO:0000259" key="1">
    <source>
        <dbReference type="PROSITE" id="PS50093"/>
    </source>
</evidence>
<dbReference type="Proteomes" id="UP001497382">
    <property type="component" value="Unassembled WGS sequence"/>
</dbReference>
<dbReference type="AlphaFoldDB" id="A0AAV2BAX2"/>
<feature type="non-terminal residue" evidence="2">
    <location>
        <position position="1"/>
    </location>
</feature>
<dbReference type="SUPFAM" id="SSF49299">
    <property type="entry name" value="PKD domain"/>
    <property type="match status" value="1"/>
</dbReference>
<evidence type="ECO:0000313" key="2">
    <source>
        <dbReference type="EMBL" id="CAL1292784.1"/>
    </source>
</evidence>
<dbReference type="Pfam" id="PF00801">
    <property type="entry name" value="PKD"/>
    <property type="match status" value="1"/>
</dbReference>
<name>A0AAV2BAX2_9ARAC</name>
<feature type="non-terminal residue" evidence="2">
    <location>
        <position position="184"/>
    </location>
</feature>
<evidence type="ECO:0000313" key="3">
    <source>
        <dbReference type="Proteomes" id="UP001497382"/>
    </source>
</evidence>
<sequence length="184" mass="20559">PVPQEGLFKNITCNSGGDYVLSVNVSNLWNSEYVSAEFHCFQPIGKNWSFNSDSPKSTPPGEVVFNLKFDGLELPSSISYVVDFGDGSVNDGIEIASETDEWETSFSHSYDNEGNFNVTVNISNPVDFEIFELMIRIYEKMSNLSVDAFYILSGSYPDDKLELKGKNKTDAPRDATLYFENNIA</sequence>
<dbReference type="InterPro" id="IPR013783">
    <property type="entry name" value="Ig-like_fold"/>
</dbReference>
<protein>
    <recommendedName>
        <fullName evidence="1">PKD domain-containing protein</fullName>
    </recommendedName>
</protein>
<organism evidence="2 3">
    <name type="scientific">Larinioides sclopetarius</name>
    <dbReference type="NCBI Taxonomy" id="280406"/>
    <lineage>
        <taxon>Eukaryota</taxon>
        <taxon>Metazoa</taxon>
        <taxon>Ecdysozoa</taxon>
        <taxon>Arthropoda</taxon>
        <taxon>Chelicerata</taxon>
        <taxon>Arachnida</taxon>
        <taxon>Araneae</taxon>
        <taxon>Araneomorphae</taxon>
        <taxon>Entelegynae</taxon>
        <taxon>Araneoidea</taxon>
        <taxon>Araneidae</taxon>
        <taxon>Larinioides</taxon>
    </lineage>
</organism>
<dbReference type="CDD" id="cd00146">
    <property type="entry name" value="PKD"/>
    <property type="match status" value="1"/>
</dbReference>
<dbReference type="Gene3D" id="2.60.40.10">
    <property type="entry name" value="Immunoglobulins"/>
    <property type="match status" value="1"/>
</dbReference>
<dbReference type="PROSITE" id="PS50093">
    <property type="entry name" value="PKD"/>
    <property type="match status" value="1"/>
</dbReference>
<comment type="caution">
    <text evidence="2">The sequence shown here is derived from an EMBL/GenBank/DDBJ whole genome shotgun (WGS) entry which is preliminary data.</text>
</comment>
<gene>
    <name evidence="2" type="ORF">LARSCL_LOCUS17845</name>
</gene>
<feature type="domain" description="PKD" evidence="1">
    <location>
        <begin position="66"/>
        <end position="126"/>
    </location>
</feature>
<proteinExistence type="predicted"/>